<organism evidence="3 4">
    <name type="scientific">Ramlibacter monticola</name>
    <dbReference type="NCBI Taxonomy" id="1926872"/>
    <lineage>
        <taxon>Bacteria</taxon>
        <taxon>Pseudomonadati</taxon>
        <taxon>Pseudomonadota</taxon>
        <taxon>Betaproteobacteria</taxon>
        <taxon>Burkholderiales</taxon>
        <taxon>Comamonadaceae</taxon>
        <taxon>Ramlibacter</taxon>
    </lineage>
</organism>
<evidence type="ECO:0000256" key="2">
    <source>
        <dbReference type="SAM" id="SignalP"/>
    </source>
</evidence>
<keyword evidence="2" id="KW-0732">Signal</keyword>
<protein>
    <submittedName>
        <fullName evidence="3">Uncharacterized protein</fullName>
    </submittedName>
</protein>
<proteinExistence type="predicted"/>
<evidence type="ECO:0000256" key="1">
    <source>
        <dbReference type="SAM" id="MobiDB-lite"/>
    </source>
</evidence>
<feature type="compositionally biased region" description="Low complexity" evidence="1">
    <location>
        <begin position="27"/>
        <end position="58"/>
    </location>
</feature>
<feature type="signal peptide" evidence="2">
    <location>
        <begin position="1"/>
        <end position="26"/>
    </location>
</feature>
<evidence type="ECO:0000313" key="3">
    <source>
        <dbReference type="EMBL" id="MBL0394371.1"/>
    </source>
</evidence>
<accession>A0A936Z5C4</accession>
<dbReference type="AlphaFoldDB" id="A0A936Z5C4"/>
<evidence type="ECO:0000313" key="4">
    <source>
        <dbReference type="Proteomes" id="UP000599109"/>
    </source>
</evidence>
<name>A0A936Z5C4_9BURK</name>
<comment type="caution">
    <text evidence="3">The sequence shown here is derived from an EMBL/GenBank/DDBJ whole genome shotgun (WGS) entry which is preliminary data.</text>
</comment>
<reference evidence="3 4" key="1">
    <citation type="journal article" date="2017" name="Int. J. Syst. Evol. Microbiol.">
        <title>Ramlibacter monticola sp. nov., isolated from forest soil.</title>
        <authorList>
            <person name="Chaudhary D.K."/>
            <person name="Kim J."/>
        </authorList>
    </citation>
    <scope>NUCLEOTIDE SEQUENCE [LARGE SCALE GENOMIC DNA]</scope>
    <source>
        <strain evidence="3 4">KACC 19175</strain>
    </source>
</reference>
<gene>
    <name evidence="3" type="ORF">JJ685_24750</name>
</gene>
<keyword evidence="4" id="KW-1185">Reference proteome</keyword>
<feature type="chain" id="PRO_5037428759" evidence="2">
    <location>
        <begin position="27"/>
        <end position="127"/>
    </location>
</feature>
<dbReference type="EMBL" id="JAEQNE010000008">
    <property type="protein sequence ID" value="MBL0394371.1"/>
    <property type="molecule type" value="Genomic_DNA"/>
</dbReference>
<dbReference type="RefSeq" id="WP_201677045.1">
    <property type="nucleotide sequence ID" value="NZ_JAEQNE010000008.1"/>
</dbReference>
<feature type="region of interest" description="Disordered" evidence="1">
    <location>
        <begin position="27"/>
        <end position="80"/>
    </location>
</feature>
<dbReference type="Proteomes" id="UP000599109">
    <property type="component" value="Unassembled WGS sequence"/>
</dbReference>
<sequence>MRSKFSNWHAVLLAAALGSAMGVASAEGVGASTGGSAATPVSPGSTDATMAAATTGATEHVQGSPGTQSGPAVMAGSGPTIMGASSGKGSFAIPGRQYSIITSRTAIDTTGLSGTQLRELERHLALR</sequence>